<name>A0A8K0UR67_9AGAR</name>
<comment type="caution">
    <text evidence="3">The sequence shown here is derived from an EMBL/GenBank/DDBJ whole genome shotgun (WGS) entry which is preliminary data.</text>
</comment>
<evidence type="ECO:0000256" key="1">
    <source>
        <dbReference type="ARBA" id="ARBA00007665"/>
    </source>
</evidence>
<dbReference type="PANTHER" id="PTHR16301:SF25">
    <property type="entry name" value="PROTEIN IMPACT"/>
    <property type="match status" value="1"/>
</dbReference>
<dbReference type="EMBL" id="JAEVFJ010000011">
    <property type="protein sequence ID" value="KAH8101689.1"/>
    <property type="molecule type" value="Genomic_DNA"/>
</dbReference>
<dbReference type="AlphaFoldDB" id="A0A8K0UR67"/>
<protein>
    <recommendedName>
        <fullName evidence="2">Impact N-terminal domain-containing protein</fullName>
    </recommendedName>
</protein>
<proteinExistence type="inferred from homology"/>
<evidence type="ECO:0000313" key="3">
    <source>
        <dbReference type="EMBL" id="KAH8101689.1"/>
    </source>
</evidence>
<dbReference type="Pfam" id="PF01205">
    <property type="entry name" value="Impact_N"/>
    <property type="match status" value="1"/>
</dbReference>
<accession>A0A8K0UR67</accession>
<evidence type="ECO:0000313" key="4">
    <source>
        <dbReference type="Proteomes" id="UP000813824"/>
    </source>
</evidence>
<dbReference type="SUPFAM" id="SSF54211">
    <property type="entry name" value="Ribosomal protein S5 domain 2-like"/>
    <property type="match status" value="1"/>
</dbReference>
<dbReference type="GO" id="GO:0140469">
    <property type="term" value="P:GCN2-mediated signaling"/>
    <property type="evidence" value="ECO:0007669"/>
    <property type="project" value="TreeGrafter"/>
</dbReference>
<dbReference type="GO" id="GO:0006446">
    <property type="term" value="P:regulation of translational initiation"/>
    <property type="evidence" value="ECO:0007669"/>
    <property type="project" value="TreeGrafter"/>
</dbReference>
<dbReference type="PANTHER" id="PTHR16301">
    <property type="entry name" value="IMPACT-RELATED"/>
    <property type="match status" value="1"/>
</dbReference>
<dbReference type="InterPro" id="IPR036956">
    <property type="entry name" value="Impact_N_sf"/>
</dbReference>
<dbReference type="GO" id="GO:0005737">
    <property type="term" value="C:cytoplasm"/>
    <property type="evidence" value="ECO:0007669"/>
    <property type="project" value="TreeGrafter"/>
</dbReference>
<organism evidence="3 4">
    <name type="scientific">Cristinia sonorae</name>
    <dbReference type="NCBI Taxonomy" id="1940300"/>
    <lineage>
        <taxon>Eukaryota</taxon>
        <taxon>Fungi</taxon>
        <taxon>Dikarya</taxon>
        <taxon>Basidiomycota</taxon>
        <taxon>Agaricomycotina</taxon>
        <taxon>Agaricomycetes</taxon>
        <taxon>Agaricomycetidae</taxon>
        <taxon>Agaricales</taxon>
        <taxon>Pleurotineae</taxon>
        <taxon>Stephanosporaceae</taxon>
        <taxon>Cristinia</taxon>
    </lineage>
</organism>
<dbReference type="Gene3D" id="3.30.230.30">
    <property type="entry name" value="Impact, N-terminal domain"/>
    <property type="match status" value="1"/>
</dbReference>
<feature type="domain" description="Impact N-terminal" evidence="2">
    <location>
        <begin position="88"/>
        <end position="183"/>
    </location>
</feature>
<comment type="similarity">
    <text evidence="1">Belongs to the IMPACT family.</text>
</comment>
<dbReference type="InterPro" id="IPR001498">
    <property type="entry name" value="Impact_N"/>
</dbReference>
<dbReference type="OrthoDB" id="69641at2759"/>
<evidence type="ECO:0000259" key="2">
    <source>
        <dbReference type="Pfam" id="PF01205"/>
    </source>
</evidence>
<sequence length="196" mass="21496">MARRKQRVKKNLNHVQRRCTAGRVVFRPEQDAPIVSGIRCLRTTSRRSAVSLHWLAVEPLNEPRSALFAYTPCSHSSLAFTTQFTDSETRDFPSLLDHINATNPRTKRASHCIYAFRSCLSTSPTPLTGASDGGESGAGEKLSRLLELGGYEDVIVIVFRWYGGVKLGNARWKCILGVAKEALSDGGFGRKGGSKG</sequence>
<dbReference type="Proteomes" id="UP000813824">
    <property type="component" value="Unassembled WGS sequence"/>
</dbReference>
<gene>
    <name evidence="3" type="ORF">BXZ70DRAFT_906288</name>
</gene>
<dbReference type="InterPro" id="IPR020568">
    <property type="entry name" value="Ribosomal_Su5_D2-typ_SF"/>
</dbReference>
<keyword evidence="4" id="KW-1185">Reference proteome</keyword>
<dbReference type="InterPro" id="IPR023582">
    <property type="entry name" value="Impact"/>
</dbReference>
<reference evidence="3" key="1">
    <citation type="journal article" date="2021" name="New Phytol.">
        <title>Evolutionary innovations through gain and loss of genes in the ectomycorrhizal Boletales.</title>
        <authorList>
            <person name="Wu G."/>
            <person name="Miyauchi S."/>
            <person name="Morin E."/>
            <person name="Kuo A."/>
            <person name="Drula E."/>
            <person name="Varga T."/>
            <person name="Kohler A."/>
            <person name="Feng B."/>
            <person name="Cao Y."/>
            <person name="Lipzen A."/>
            <person name="Daum C."/>
            <person name="Hundley H."/>
            <person name="Pangilinan J."/>
            <person name="Johnson J."/>
            <person name="Barry K."/>
            <person name="LaButti K."/>
            <person name="Ng V."/>
            <person name="Ahrendt S."/>
            <person name="Min B."/>
            <person name="Choi I.G."/>
            <person name="Park H."/>
            <person name="Plett J.M."/>
            <person name="Magnuson J."/>
            <person name="Spatafora J.W."/>
            <person name="Nagy L.G."/>
            <person name="Henrissat B."/>
            <person name="Grigoriev I.V."/>
            <person name="Yang Z.L."/>
            <person name="Xu J."/>
            <person name="Martin F.M."/>
        </authorList>
    </citation>
    <scope>NUCLEOTIDE SEQUENCE</scope>
    <source>
        <strain evidence="3">KKN 215</strain>
    </source>
</reference>